<proteinExistence type="predicted"/>
<evidence type="ECO:0000259" key="3">
    <source>
        <dbReference type="Pfam" id="PF13778"/>
    </source>
</evidence>
<evidence type="ECO:0000313" key="5">
    <source>
        <dbReference type="Proteomes" id="UP001626549"/>
    </source>
</evidence>
<keyword evidence="1 2" id="KW-0732">Signal</keyword>
<evidence type="ECO:0000256" key="1">
    <source>
        <dbReference type="ARBA" id="ARBA00022729"/>
    </source>
</evidence>
<name>A0ABZ0IGT2_9GAMM</name>
<reference evidence="4 5" key="1">
    <citation type="submission" date="2023-10" db="EMBL/GenBank/DDBJ databases">
        <title>Two novel species belonging to the OM43/NOR5 clade.</title>
        <authorList>
            <person name="Park M."/>
        </authorList>
    </citation>
    <scope>NUCLEOTIDE SEQUENCE [LARGE SCALE GENOMIC DNA]</scope>
    <source>
        <strain evidence="4 5">IMCC45268</strain>
    </source>
</reference>
<protein>
    <submittedName>
        <fullName evidence="4">DUF4174 domain-containing protein</fullName>
    </submittedName>
</protein>
<organism evidence="4 5">
    <name type="scientific">Congregibacter brevis</name>
    <dbReference type="NCBI Taxonomy" id="3081201"/>
    <lineage>
        <taxon>Bacteria</taxon>
        <taxon>Pseudomonadati</taxon>
        <taxon>Pseudomonadota</taxon>
        <taxon>Gammaproteobacteria</taxon>
        <taxon>Cellvibrionales</taxon>
        <taxon>Halieaceae</taxon>
        <taxon>Congregibacter</taxon>
    </lineage>
</organism>
<keyword evidence="5" id="KW-1185">Reference proteome</keyword>
<dbReference type="Pfam" id="PF13778">
    <property type="entry name" value="DUF4174"/>
    <property type="match status" value="1"/>
</dbReference>
<dbReference type="Proteomes" id="UP001626549">
    <property type="component" value="Chromosome"/>
</dbReference>
<dbReference type="RefSeq" id="WP_407328735.1">
    <property type="nucleotide sequence ID" value="NZ_CP136865.1"/>
</dbReference>
<evidence type="ECO:0000256" key="2">
    <source>
        <dbReference type="SAM" id="SignalP"/>
    </source>
</evidence>
<accession>A0ABZ0IGT2</accession>
<feature type="signal peptide" evidence="2">
    <location>
        <begin position="1"/>
        <end position="20"/>
    </location>
</feature>
<gene>
    <name evidence="4" type="ORF">R0137_04010</name>
</gene>
<feature type="domain" description="DUF4174" evidence="3">
    <location>
        <begin position="27"/>
        <end position="135"/>
    </location>
</feature>
<dbReference type="EMBL" id="CP136865">
    <property type="protein sequence ID" value="WOJ97744.1"/>
    <property type="molecule type" value="Genomic_DNA"/>
</dbReference>
<feature type="chain" id="PRO_5046566787" evidence="2">
    <location>
        <begin position="21"/>
        <end position="138"/>
    </location>
</feature>
<sequence>MKHALTVLYFWICSASFGQALPMLTDLGELRWQHRILVINEPDHPAELLELLTENAGALDERKLAWFVIVAGDLRSNYGGDLHTELLGNINRRLGITPQESVLIGLDGGVKARGQDVDLEALYGLIDAMPMRRLEKRS</sequence>
<dbReference type="InterPro" id="IPR025232">
    <property type="entry name" value="DUF4174"/>
</dbReference>
<evidence type="ECO:0000313" key="4">
    <source>
        <dbReference type="EMBL" id="WOJ97744.1"/>
    </source>
</evidence>